<comment type="caution">
    <text evidence="2">The sequence shown here is derived from an EMBL/GenBank/DDBJ whole genome shotgun (WGS) entry which is preliminary data.</text>
</comment>
<dbReference type="AlphaFoldDB" id="A0AA36FVP4"/>
<feature type="chain" id="PRO_5041233575" evidence="1">
    <location>
        <begin position="16"/>
        <end position="122"/>
    </location>
</feature>
<accession>A0AA36FVP4</accession>
<evidence type="ECO:0000256" key="1">
    <source>
        <dbReference type="SAM" id="SignalP"/>
    </source>
</evidence>
<reference evidence="2" key="1">
    <citation type="submission" date="2023-06" db="EMBL/GenBank/DDBJ databases">
        <authorList>
            <person name="Delattre M."/>
        </authorList>
    </citation>
    <scope>NUCLEOTIDE SEQUENCE</scope>
    <source>
        <strain evidence="2">AF72</strain>
    </source>
</reference>
<feature type="signal peptide" evidence="1">
    <location>
        <begin position="1"/>
        <end position="15"/>
    </location>
</feature>
<evidence type="ECO:0000313" key="3">
    <source>
        <dbReference type="Proteomes" id="UP001177023"/>
    </source>
</evidence>
<dbReference type="Proteomes" id="UP001177023">
    <property type="component" value="Unassembled WGS sequence"/>
</dbReference>
<dbReference type="EMBL" id="CATQJA010001859">
    <property type="protein sequence ID" value="CAJ0568915.1"/>
    <property type="molecule type" value="Genomic_DNA"/>
</dbReference>
<organism evidence="2 3">
    <name type="scientific">Mesorhabditis spiculigera</name>
    <dbReference type="NCBI Taxonomy" id="96644"/>
    <lineage>
        <taxon>Eukaryota</taxon>
        <taxon>Metazoa</taxon>
        <taxon>Ecdysozoa</taxon>
        <taxon>Nematoda</taxon>
        <taxon>Chromadorea</taxon>
        <taxon>Rhabditida</taxon>
        <taxon>Rhabditina</taxon>
        <taxon>Rhabditomorpha</taxon>
        <taxon>Rhabditoidea</taxon>
        <taxon>Rhabditidae</taxon>
        <taxon>Mesorhabditinae</taxon>
        <taxon>Mesorhabditis</taxon>
    </lineage>
</organism>
<keyword evidence="1" id="KW-0732">Signal</keyword>
<sequence length="122" mass="13656">MRFVAVSFLVAIAVAEDVQQKPDKVCSISEPKKCVIGWKEDMAPERIFFTERHAGDRWIYANRTLSKAAHRYGRWTCTAVDFTRPADMPEELARVLNGDSGIGSFVILQLFAVVAILLARGL</sequence>
<keyword evidence="3" id="KW-1185">Reference proteome</keyword>
<feature type="non-terminal residue" evidence="2">
    <location>
        <position position="1"/>
    </location>
</feature>
<name>A0AA36FVP4_9BILA</name>
<protein>
    <submittedName>
        <fullName evidence="2">Uncharacterized protein</fullName>
    </submittedName>
</protein>
<gene>
    <name evidence="2" type="ORF">MSPICULIGERA_LOCUS7419</name>
</gene>
<evidence type="ECO:0000313" key="2">
    <source>
        <dbReference type="EMBL" id="CAJ0568915.1"/>
    </source>
</evidence>
<proteinExistence type="predicted"/>